<keyword evidence="1" id="KW-1133">Transmembrane helix</keyword>
<dbReference type="Proteomes" id="UP000054549">
    <property type="component" value="Unassembled WGS sequence"/>
</dbReference>
<accession>A0A0C2SPP1</accession>
<evidence type="ECO:0000313" key="3">
    <source>
        <dbReference type="Proteomes" id="UP000054549"/>
    </source>
</evidence>
<gene>
    <name evidence="2" type="ORF">M378DRAFT_162478</name>
</gene>
<dbReference type="InParanoid" id="A0A0C2SPP1"/>
<dbReference type="HOGENOM" id="CLU_2512166_0_0_1"/>
<dbReference type="EMBL" id="KN818244">
    <property type="protein sequence ID" value="KIL65210.1"/>
    <property type="molecule type" value="Genomic_DNA"/>
</dbReference>
<dbReference type="AlphaFoldDB" id="A0A0C2SPP1"/>
<name>A0A0C2SPP1_AMAMK</name>
<evidence type="ECO:0000313" key="2">
    <source>
        <dbReference type="EMBL" id="KIL65210.1"/>
    </source>
</evidence>
<organism evidence="2 3">
    <name type="scientific">Amanita muscaria (strain Koide BX008)</name>
    <dbReference type="NCBI Taxonomy" id="946122"/>
    <lineage>
        <taxon>Eukaryota</taxon>
        <taxon>Fungi</taxon>
        <taxon>Dikarya</taxon>
        <taxon>Basidiomycota</taxon>
        <taxon>Agaricomycotina</taxon>
        <taxon>Agaricomycetes</taxon>
        <taxon>Agaricomycetidae</taxon>
        <taxon>Agaricales</taxon>
        <taxon>Pluteineae</taxon>
        <taxon>Amanitaceae</taxon>
        <taxon>Amanita</taxon>
    </lineage>
</organism>
<evidence type="ECO:0000256" key="1">
    <source>
        <dbReference type="SAM" id="Phobius"/>
    </source>
</evidence>
<keyword evidence="1" id="KW-0472">Membrane</keyword>
<reference evidence="2 3" key="1">
    <citation type="submission" date="2014-04" db="EMBL/GenBank/DDBJ databases">
        <title>Evolutionary Origins and Diversification of the Mycorrhizal Mutualists.</title>
        <authorList>
            <consortium name="DOE Joint Genome Institute"/>
            <consortium name="Mycorrhizal Genomics Consortium"/>
            <person name="Kohler A."/>
            <person name="Kuo A."/>
            <person name="Nagy L.G."/>
            <person name="Floudas D."/>
            <person name="Copeland A."/>
            <person name="Barry K.W."/>
            <person name="Cichocki N."/>
            <person name="Veneault-Fourrey C."/>
            <person name="LaButti K."/>
            <person name="Lindquist E.A."/>
            <person name="Lipzen A."/>
            <person name="Lundell T."/>
            <person name="Morin E."/>
            <person name="Murat C."/>
            <person name="Riley R."/>
            <person name="Ohm R."/>
            <person name="Sun H."/>
            <person name="Tunlid A."/>
            <person name="Henrissat B."/>
            <person name="Grigoriev I.V."/>
            <person name="Hibbett D.S."/>
            <person name="Martin F."/>
        </authorList>
    </citation>
    <scope>NUCLEOTIDE SEQUENCE [LARGE SCALE GENOMIC DNA]</scope>
    <source>
        <strain evidence="2 3">Koide BX008</strain>
    </source>
</reference>
<keyword evidence="3" id="KW-1185">Reference proteome</keyword>
<sequence length="85" mass="9637">MEHHIQTLKYKDPTYSFAKTNGRKRTQSSCACQPLTISRGSEFDWGIRLFGAFCAKKRKCHKSALVRIPGLSAFTVMTLVLPPFM</sequence>
<keyword evidence="1" id="KW-0812">Transmembrane</keyword>
<feature type="transmembrane region" description="Helical" evidence="1">
    <location>
        <begin position="64"/>
        <end position="84"/>
    </location>
</feature>
<proteinExistence type="predicted"/>
<protein>
    <submittedName>
        <fullName evidence="2">Uncharacterized protein</fullName>
    </submittedName>
</protein>